<protein>
    <submittedName>
        <fullName evidence="1">DUF5376 family protein</fullName>
    </submittedName>
</protein>
<accession>A0ABU7ZE07</accession>
<name>A0ABU7ZE07_9PAST</name>
<evidence type="ECO:0000313" key="2">
    <source>
        <dbReference type="Proteomes" id="UP001432017"/>
    </source>
</evidence>
<gene>
    <name evidence="1" type="ORF">V6W77_03650</name>
</gene>
<organism evidence="1 2">
    <name type="scientific">Mannheimia indoligenes</name>
    <dbReference type="NCBI Taxonomy" id="3103145"/>
    <lineage>
        <taxon>Bacteria</taxon>
        <taxon>Pseudomonadati</taxon>
        <taxon>Pseudomonadota</taxon>
        <taxon>Gammaproteobacteria</taxon>
        <taxon>Pasteurellales</taxon>
        <taxon>Pasteurellaceae</taxon>
        <taxon>Mannheimia</taxon>
    </lineage>
</organism>
<proteinExistence type="predicted"/>
<dbReference type="Pfam" id="PF17346">
    <property type="entry name" value="DUF5376"/>
    <property type="match status" value="1"/>
</dbReference>
<dbReference type="Proteomes" id="UP001432017">
    <property type="component" value="Unassembled WGS sequence"/>
</dbReference>
<evidence type="ECO:0000313" key="1">
    <source>
        <dbReference type="EMBL" id="MEG9475369.1"/>
    </source>
</evidence>
<dbReference type="EMBL" id="JBAJJM010000005">
    <property type="protein sequence ID" value="MEG9475369.1"/>
    <property type="molecule type" value="Genomic_DNA"/>
</dbReference>
<reference evidence="1" key="1">
    <citation type="submission" date="2023-12" db="EMBL/GenBank/DDBJ databases">
        <title>Mannheima indologenes sp. nov. proposed for Clade V organisms of Mannheimia.</title>
        <authorList>
            <person name="Christensen H."/>
        </authorList>
    </citation>
    <scope>NUCLEOTIDE SEQUENCE</scope>
    <source>
        <strain evidence="1">M14.4</strain>
    </source>
</reference>
<comment type="caution">
    <text evidence="1">The sequence shown here is derived from an EMBL/GenBank/DDBJ whole genome shotgun (WGS) entry which is preliminary data.</text>
</comment>
<dbReference type="InterPro" id="IPR035416">
    <property type="entry name" value="DUF5376"/>
</dbReference>
<sequence>MMKLLFYYFNDRNNLYPMCELAENHRLNPLTGYLNDPMGGMNYFTFLDSSLSILRDITINNADISSNSWGVEVKNENVYFHFLFAPEEKGLKLVLPRNIFIDILVLWLIFCSKEKIIGYQEYLEFEV</sequence>
<keyword evidence="2" id="KW-1185">Reference proteome</keyword>
<dbReference type="RefSeq" id="WP_334253820.1">
    <property type="nucleotide sequence ID" value="NZ_JBAJJM010000005.1"/>
</dbReference>